<keyword evidence="4" id="KW-1185">Reference proteome</keyword>
<evidence type="ECO:0000313" key="4">
    <source>
        <dbReference type="Proteomes" id="UP000011841"/>
    </source>
</evidence>
<dbReference type="Gene3D" id="1.20.1170.10">
    <property type="match status" value="1"/>
</dbReference>
<keyword evidence="2" id="KW-0812">Transmembrane</keyword>
<reference evidence="3 4" key="1">
    <citation type="journal article" date="2013" name="Appl. Environ. Microbiol.">
        <title>Genome analysis suggests that the soil oligotrophic bacterium Agromonas oligotrophica (Bradyrhizobium oligotrophicum) is a nitrogen-fixing symbiont of Aeschynomene indica.</title>
        <authorList>
            <person name="Okubo T."/>
            <person name="Fukushima S."/>
            <person name="Itakura M."/>
            <person name="Oshima K."/>
            <person name="Longtonglang A."/>
            <person name="Teaumroong N."/>
            <person name="Mitsui H."/>
            <person name="Hattori M."/>
            <person name="Hattori R."/>
            <person name="Hattori T."/>
            <person name="Minamisawa K."/>
        </authorList>
    </citation>
    <scope>NUCLEOTIDE SEQUENCE [LARGE SCALE GENOMIC DNA]</scope>
    <source>
        <strain evidence="3 4">S58</strain>
    </source>
</reference>
<evidence type="ECO:0000256" key="1">
    <source>
        <dbReference type="SAM" id="MobiDB-lite"/>
    </source>
</evidence>
<sequence length="173" mass="18864">MNPVTRDTRRYPEKSSASAVRSSQPIALAAATLVVLIAGIGGIVLWRAYGAPPAAEAERGAVTRQLQARTVQASEQLVEKTKGLEATQQESIDQLQMMQEQLQSMRRLLAAQQADTKRLSDQVSTLKDSIDGLRQSFASTQSSEQTSPASGNRSIRARAHASRSGHRHRRSRS</sequence>
<dbReference type="AlphaFoldDB" id="M4Z9Z8"/>
<feature type="transmembrane region" description="Helical" evidence="2">
    <location>
        <begin position="26"/>
        <end position="49"/>
    </location>
</feature>
<accession>M4Z9Z8</accession>
<dbReference type="EMBL" id="AP012603">
    <property type="protein sequence ID" value="BAM90648.1"/>
    <property type="molecule type" value="Genomic_DNA"/>
</dbReference>
<dbReference type="eggNOG" id="ENOG5030UCK">
    <property type="taxonomic scope" value="Bacteria"/>
</dbReference>
<dbReference type="Proteomes" id="UP000011841">
    <property type="component" value="Chromosome"/>
</dbReference>
<dbReference type="KEGG" id="aol:S58_46670"/>
<proteinExistence type="predicted"/>
<dbReference type="HOGENOM" id="CLU_116273_0_0_5"/>
<name>M4Z9Z8_9BRAD</name>
<dbReference type="GeneID" id="301818448"/>
<dbReference type="RefSeq" id="WP_015667739.1">
    <property type="nucleotide sequence ID" value="NC_020453.1"/>
</dbReference>
<feature type="region of interest" description="Disordered" evidence="1">
    <location>
        <begin position="134"/>
        <end position="173"/>
    </location>
</feature>
<feature type="compositionally biased region" description="Polar residues" evidence="1">
    <location>
        <begin position="136"/>
        <end position="152"/>
    </location>
</feature>
<keyword evidence="2" id="KW-1133">Transmembrane helix</keyword>
<evidence type="ECO:0000256" key="2">
    <source>
        <dbReference type="SAM" id="Phobius"/>
    </source>
</evidence>
<evidence type="ECO:0000313" key="3">
    <source>
        <dbReference type="EMBL" id="BAM90648.1"/>
    </source>
</evidence>
<dbReference type="PATRIC" id="fig|1245469.3.peg.4773"/>
<gene>
    <name evidence="3" type="ORF">S58_46670</name>
</gene>
<feature type="compositionally biased region" description="Basic residues" evidence="1">
    <location>
        <begin position="155"/>
        <end position="173"/>
    </location>
</feature>
<protein>
    <submittedName>
        <fullName evidence="3">Uncharacterized protein</fullName>
    </submittedName>
</protein>
<keyword evidence="2" id="KW-0472">Membrane</keyword>
<dbReference type="OrthoDB" id="8265056at2"/>
<organism evidence="3 4">
    <name type="scientific">Bradyrhizobium oligotrophicum S58</name>
    <dbReference type="NCBI Taxonomy" id="1245469"/>
    <lineage>
        <taxon>Bacteria</taxon>
        <taxon>Pseudomonadati</taxon>
        <taxon>Pseudomonadota</taxon>
        <taxon>Alphaproteobacteria</taxon>
        <taxon>Hyphomicrobiales</taxon>
        <taxon>Nitrobacteraceae</taxon>
        <taxon>Bradyrhizobium</taxon>
    </lineage>
</organism>